<dbReference type="EMBL" id="OR769223">
    <property type="protein sequence ID" value="WQJ53306.1"/>
    <property type="molecule type" value="Genomic_DNA"/>
</dbReference>
<protein>
    <submittedName>
        <fullName evidence="1">Uncharacterized protein</fullName>
    </submittedName>
</protein>
<organism evidence="1 2">
    <name type="scientific">phage Lak_Megaphage_Sonny</name>
    <dbReference type="NCBI Taxonomy" id="3109229"/>
    <lineage>
        <taxon>Viruses</taxon>
        <taxon>Duplodnaviria</taxon>
        <taxon>Heunggongvirae</taxon>
        <taxon>Uroviricota</taxon>
        <taxon>Caudoviricetes</taxon>
        <taxon>Caudoviricetes code 15 clade</taxon>
    </lineage>
</organism>
<reference evidence="1 2" key="1">
    <citation type="submission" date="2023-11" db="EMBL/GenBank/DDBJ databases">
        <authorList>
            <person name="Cook R."/>
            <person name="Crisci M."/>
            <person name="Pye H."/>
            <person name="Adriaenssens E."/>
            <person name="Santini J."/>
        </authorList>
    </citation>
    <scope>NUCLEOTIDE SEQUENCE [LARGE SCALE GENOMIC DNA]</scope>
    <source>
        <strain evidence="1">Lak_Megaphage_Sonny</strain>
    </source>
</reference>
<keyword evidence="2" id="KW-1185">Reference proteome</keyword>
<accession>A0ABZ0Z3P8</accession>
<dbReference type="Proteomes" id="UP001358193">
    <property type="component" value="Segment"/>
</dbReference>
<evidence type="ECO:0000313" key="2">
    <source>
        <dbReference type="Proteomes" id="UP001358193"/>
    </source>
</evidence>
<name>A0ABZ0Z3P8_9CAUD</name>
<sequence>MINEKFVLTFKAACNKLSDDEIRTFENAAGYSSSMSIKDKIALYEDIHAVYDITLDELEEDENDAIMPTYSLIMHHMKTKWFK</sequence>
<proteinExistence type="predicted"/>
<evidence type="ECO:0000313" key="1">
    <source>
        <dbReference type="EMBL" id="WQJ53306.1"/>
    </source>
</evidence>